<comment type="subcellular location">
    <subcellularLocation>
        <location evidence="1">Membrane</location>
        <topology evidence="1">Multi-pass membrane protein</topology>
    </subcellularLocation>
</comment>
<feature type="transmembrane region" description="Helical" evidence="5">
    <location>
        <begin position="314"/>
        <end position="334"/>
    </location>
</feature>
<dbReference type="PANTHER" id="PTHR43243:SF105">
    <property type="entry name" value="CATIONIC AMINO ACID TRANSPORTER C-TERMINAL DOMAIN-CONTAINING PROTEIN"/>
    <property type="match status" value="1"/>
</dbReference>
<feature type="transmembrane region" description="Helical" evidence="5">
    <location>
        <begin position="93"/>
        <end position="114"/>
    </location>
</feature>
<dbReference type="Proteomes" id="UP001353858">
    <property type="component" value="Unassembled WGS sequence"/>
</dbReference>
<dbReference type="GO" id="GO:0005886">
    <property type="term" value="C:plasma membrane"/>
    <property type="evidence" value="ECO:0007669"/>
    <property type="project" value="TreeGrafter"/>
</dbReference>
<evidence type="ECO:0000256" key="1">
    <source>
        <dbReference type="ARBA" id="ARBA00004141"/>
    </source>
</evidence>
<reference evidence="8" key="1">
    <citation type="submission" date="2023-01" db="EMBL/GenBank/DDBJ databases">
        <title>Key to firefly adult light organ development and bioluminescence: homeobox transcription factors regulate luciferase expression and transportation to peroxisome.</title>
        <authorList>
            <person name="Fu X."/>
        </authorList>
    </citation>
    <scope>NUCLEOTIDE SEQUENCE [LARGE SCALE GENOMIC DNA]</scope>
</reference>
<dbReference type="Gene3D" id="1.20.1740.10">
    <property type="entry name" value="Amino acid/polyamine transporter I"/>
    <property type="match status" value="1"/>
</dbReference>
<keyword evidence="3 5" id="KW-1133">Transmembrane helix</keyword>
<dbReference type="EMBL" id="JARPUR010000005">
    <property type="protein sequence ID" value="KAK4875441.1"/>
    <property type="molecule type" value="Genomic_DNA"/>
</dbReference>
<evidence type="ECO:0000256" key="4">
    <source>
        <dbReference type="ARBA" id="ARBA00023136"/>
    </source>
</evidence>
<feature type="domain" description="Cationic amino acid transporter C-terminal" evidence="6">
    <location>
        <begin position="543"/>
        <end position="592"/>
    </location>
</feature>
<dbReference type="FunFam" id="1.20.1740.10:FF:000010">
    <property type="entry name" value="probable cationic amino acid transporter"/>
    <property type="match status" value="1"/>
</dbReference>
<organism evidence="7 8">
    <name type="scientific">Aquatica leii</name>
    <dbReference type="NCBI Taxonomy" id="1421715"/>
    <lineage>
        <taxon>Eukaryota</taxon>
        <taxon>Metazoa</taxon>
        <taxon>Ecdysozoa</taxon>
        <taxon>Arthropoda</taxon>
        <taxon>Hexapoda</taxon>
        <taxon>Insecta</taxon>
        <taxon>Pterygota</taxon>
        <taxon>Neoptera</taxon>
        <taxon>Endopterygota</taxon>
        <taxon>Coleoptera</taxon>
        <taxon>Polyphaga</taxon>
        <taxon>Elateriformia</taxon>
        <taxon>Elateroidea</taxon>
        <taxon>Lampyridae</taxon>
        <taxon>Luciolinae</taxon>
        <taxon>Aquatica</taxon>
    </lineage>
</organism>
<dbReference type="InterPro" id="IPR002293">
    <property type="entry name" value="AA/rel_permease1"/>
</dbReference>
<dbReference type="InterPro" id="IPR036259">
    <property type="entry name" value="MFS_trans_sf"/>
</dbReference>
<feature type="transmembrane region" description="Helical" evidence="5">
    <location>
        <begin position="188"/>
        <end position="207"/>
    </location>
</feature>
<sequence>MNKVFEVLTRKKVLDPEAISETQLARVLNFFDLTALGIGSTLGVGVYVLAGHVAKEVAGPAVILSFLIAAIASVFAGLCYAEFGSRVPRAGSAYVYSYVCIGELVAFVIGWNLILEYVIGSASVAKGLSLYLDSLINNTMQDTFKEIAPINIPFMSTYFDFFSFGISILLAGALAFGMKGSANINNIFTMVNLAVVLFVVIAGSFKANLDNWNLPAPSNPTDGKGGFFPFGASGVIQGAATCFYGFVGFDCIATTGEEVKNPQKAIPLAIIASLAVIFLAYFGTATVVTLMVPYYLQDINAPLPHAFEMVGWDVAKWIVTIGGIFGLCASLFGAMFPLPRILYAMASDGVIFKFLGNVNARFQTPLTGTLLAGLLTGLMAALFDLKHLVNMMSIGTLLAYTIVAACVLVLRYSVDEDRHYNAIPTQSDSESDGFASNDNLMQTSSTNVLTPNEKVTCCDLIKQTFNLKFLQLPTKTSQIVVLIQISIFAILSLILCLCVIYLQNEIKNTQPWAIALVSVIGLFMILSSMSMAAQPNSQTILKFKVPLVPLIPLLSILVNIYLMLMLDFHTWIRFGVWMVVGFAIYGLYGIPNSLKDVTNYMRLR</sequence>
<evidence type="ECO:0000313" key="8">
    <source>
        <dbReference type="Proteomes" id="UP001353858"/>
    </source>
</evidence>
<feature type="transmembrane region" description="Helical" evidence="5">
    <location>
        <begin position="366"/>
        <end position="385"/>
    </location>
</feature>
<keyword evidence="8" id="KW-1185">Reference proteome</keyword>
<dbReference type="GO" id="GO:0000064">
    <property type="term" value="F:L-ornithine transmembrane transporter activity"/>
    <property type="evidence" value="ECO:0007669"/>
    <property type="project" value="TreeGrafter"/>
</dbReference>
<feature type="transmembrane region" description="Helical" evidence="5">
    <location>
        <begin position="514"/>
        <end position="533"/>
    </location>
</feature>
<evidence type="ECO:0000256" key="5">
    <source>
        <dbReference type="SAM" id="Phobius"/>
    </source>
</evidence>
<evidence type="ECO:0000256" key="3">
    <source>
        <dbReference type="ARBA" id="ARBA00022989"/>
    </source>
</evidence>
<feature type="transmembrane region" description="Helical" evidence="5">
    <location>
        <begin position="268"/>
        <end position="294"/>
    </location>
</feature>
<dbReference type="PANTHER" id="PTHR43243">
    <property type="entry name" value="INNER MEMBRANE TRANSPORTER YGJI-RELATED"/>
    <property type="match status" value="1"/>
</dbReference>
<dbReference type="Pfam" id="PF13906">
    <property type="entry name" value="AA_permease_C"/>
    <property type="match status" value="1"/>
</dbReference>
<keyword evidence="4 5" id="KW-0472">Membrane</keyword>
<evidence type="ECO:0000259" key="6">
    <source>
        <dbReference type="Pfam" id="PF13906"/>
    </source>
</evidence>
<feature type="transmembrane region" description="Helical" evidence="5">
    <location>
        <begin position="158"/>
        <end position="176"/>
    </location>
</feature>
<dbReference type="Pfam" id="PF13520">
    <property type="entry name" value="AA_permease_2"/>
    <property type="match status" value="1"/>
</dbReference>
<dbReference type="SUPFAM" id="SSF103473">
    <property type="entry name" value="MFS general substrate transporter"/>
    <property type="match status" value="1"/>
</dbReference>
<evidence type="ECO:0000313" key="7">
    <source>
        <dbReference type="EMBL" id="KAK4875441.1"/>
    </source>
</evidence>
<comment type="caution">
    <text evidence="7">The sequence shown here is derived from an EMBL/GenBank/DDBJ whole genome shotgun (WGS) entry which is preliminary data.</text>
</comment>
<feature type="transmembrane region" description="Helical" evidence="5">
    <location>
        <begin position="30"/>
        <end position="50"/>
    </location>
</feature>
<dbReference type="PIRSF" id="PIRSF006060">
    <property type="entry name" value="AA_transporter"/>
    <property type="match status" value="1"/>
</dbReference>
<dbReference type="GO" id="GO:0015189">
    <property type="term" value="F:L-lysine transmembrane transporter activity"/>
    <property type="evidence" value="ECO:0007669"/>
    <property type="project" value="TreeGrafter"/>
</dbReference>
<dbReference type="InterPro" id="IPR029485">
    <property type="entry name" value="CAT_C"/>
</dbReference>
<feature type="transmembrane region" description="Helical" evidence="5">
    <location>
        <begin position="62"/>
        <end position="81"/>
    </location>
</feature>
<feature type="transmembrane region" description="Helical" evidence="5">
    <location>
        <begin position="479"/>
        <end position="502"/>
    </location>
</feature>
<dbReference type="GO" id="GO:0097638">
    <property type="term" value="P:L-arginine import across plasma membrane"/>
    <property type="evidence" value="ECO:0007669"/>
    <property type="project" value="TreeGrafter"/>
</dbReference>
<feature type="transmembrane region" description="Helical" evidence="5">
    <location>
        <begin position="545"/>
        <end position="564"/>
    </location>
</feature>
<keyword evidence="2 5" id="KW-0812">Transmembrane</keyword>
<protein>
    <recommendedName>
        <fullName evidence="6">Cationic amino acid transporter C-terminal domain-containing protein</fullName>
    </recommendedName>
</protein>
<accession>A0AAN7P516</accession>
<feature type="transmembrane region" description="Helical" evidence="5">
    <location>
        <begin position="571"/>
        <end position="590"/>
    </location>
</feature>
<dbReference type="GO" id="GO:0061459">
    <property type="term" value="F:L-arginine transmembrane transporter activity"/>
    <property type="evidence" value="ECO:0007669"/>
    <property type="project" value="TreeGrafter"/>
</dbReference>
<gene>
    <name evidence="7" type="ORF">RN001_011863</name>
</gene>
<feature type="transmembrane region" description="Helical" evidence="5">
    <location>
        <begin position="397"/>
        <end position="414"/>
    </location>
</feature>
<proteinExistence type="predicted"/>
<name>A0AAN7P516_9COLE</name>
<feature type="transmembrane region" description="Helical" evidence="5">
    <location>
        <begin position="227"/>
        <end position="247"/>
    </location>
</feature>
<dbReference type="AlphaFoldDB" id="A0AAN7P516"/>
<evidence type="ECO:0000256" key="2">
    <source>
        <dbReference type="ARBA" id="ARBA00022692"/>
    </source>
</evidence>